<reference evidence="2" key="5">
    <citation type="journal article" date="2021" name="G3 (Bethesda)">
        <title>Aegilops tauschii genome assembly Aet v5.0 features greater sequence contiguity and improved annotation.</title>
        <authorList>
            <person name="Wang L."/>
            <person name="Zhu T."/>
            <person name="Rodriguez J.C."/>
            <person name="Deal K.R."/>
            <person name="Dubcovsky J."/>
            <person name="McGuire P.E."/>
            <person name="Lux T."/>
            <person name="Spannagl M."/>
            <person name="Mayer K.F.X."/>
            <person name="Baldrich P."/>
            <person name="Meyers B.C."/>
            <person name="Huo N."/>
            <person name="Gu Y.Q."/>
            <person name="Zhou H."/>
            <person name="Devos K.M."/>
            <person name="Bennetzen J.L."/>
            <person name="Unver T."/>
            <person name="Budak H."/>
            <person name="Gulick P.J."/>
            <person name="Galiba G."/>
            <person name="Kalapos B."/>
            <person name="Nelson D.R."/>
            <person name="Li P."/>
            <person name="You F.M."/>
            <person name="Luo M.C."/>
            <person name="Dvorak J."/>
        </authorList>
    </citation>
    <scope>NUCLEOTIDE SEQUENCE [LARGE SCALE GENOMIC DNA]</scope>
    <source>
        <strain evidence="2">cv. AL8/78</strain>
    </source>
</reference>
<sequence>VVSAGIRKIFRLLATAYAWNTTGRQPTINEPDCQRMEEARYARLPYPLWAWAAAEGRCPDAIPAAGQQDSSCHVRSALSGRASCGKSDKHDLQLDGQEDGREQQEEV</sequence>
<reference evidence="2" key="3">
    <citation type="journal article" date="2017" name="Nature">
        <title>Genome sequence of the progenitor of the wheat D genome Aegilops tauschii.</title>
        <authorList>
            <person name="Luo M.C."/>
            <person name="Gu Y.Q."/>
            <person name="Puiu D."/>
            <person name="Wang H."/>
            <person name="Twardziok S.O."/>
            <person name="Deal K.R."/>
            <person name="Huo N."/>
            <person name="Zhu T."/>
            <person name="Wang L."/>
            <person name="Wang Y."/>
            <person name="McGuire P.E."/>
            <person name="Liu S."/>
            <person name="Long H."/>
            <person name="Ramasamy R.K."/>
            <person name="Rodriguez J.C."/>
            <person name="Van S.L."/>
            <person name="Yuan L."/>
            <person name="Wang Z."/>
            <person name="Xia Z."/>
            <person name="Xiao L."/>
            <person name="Anderson O.D."/>
            <person name="Ouyang S."/>
            <person name="Liang Y."/>
            <person name="Zimin A.V."/>
            <person name="Pertea G."/>
            <person name="Qi P."/>
            <person name="Bennetzen J.L."/>
            <person name="Dai X."/>
            <person name="Dawson M.W."/>
            <person name="Muller H.G."/>
            <person name="Kugler K."/>
            <person name="Rivarola-Duarte L."/>
            <person name="Spannagl M."/>
            <person name="Mayer K.F.X."/>
            <person name="Lu F.H."/>
            <person name="Bevan M.W."/>
            <person name="Leroy P."/>
            <person name="Li P."/>
            <person name="You F.M."/>
            <person name="Sun Q."/>
            <person name="Liu Z."/>
            <person name="Lyons E."/>
            <person name="Wicker T."/>
            <person name="Salzberg S.L."/>
            <person name="Devos K.M."/>
            <person name="Dvorak J."/>
        </authorList>
    </citation>
    <scope>NUCLEOTIDE SEQUENCE [LARGE SCALE GENOMIC DNA]</scope>
    <source>
        <strain evidence="2">cv. AL8/78</strain>
    </source>
</reference>
<proteinExistence type="predicted"/>
<protein>
    <submittedName>
        <fullName evidence="2">Uncharacterized protein</fullName>
    </submittedName>
</protein>
<accession>A0A453QBS8</accession>
<dbReference type="Proteomes" id="UP000015105">
    <property type="component" value="Chromosome 7D"/>
</dbReference>
<feature type="compositionally biased region" description="Basic and acidic residues" evidence="1">
    <location>
        <begin position="86"/>
        <end position="107"/>
    </location>
</feature>
<evidence type="ECO:0000313" key="3">
    <source>
        <dbReference type="Proteomes" id="UP000015105"/>
    </source>
</evidence>
<name>A0A453QBS8_AEGTS</name>
<reference evidence="2" key="4">
    <citation type="submission" date="2019-03" db="UniProtKB">
        <authorList>
            <consortium name="EnsemblPlants"/>
        </authorList>
    </citation>
    <scope>IDENTIFICATION</scope>
</reference>
<dbReference type="Gramene" id="AET7Gv20028400.6">
    <property type="protein sequence ID" value="AET7Gv20028400.6"/>
    <property type="gene ID" value="AET7Gv20028400"/>
</dbReference>
<organism evidence="2 3">
    <name type="scientific">Aegilops tauschii subsp. strangulata</name>
    <name type="common">Goatgrass</name>
    <dbReference type="NCBI Taxonomy" id="200361"/>
    <lineage>
        <taxon>Eukaryota</taxon>
        <taxon>Viridiplantae</taxon>
        <taxon>Streptophyta</taxon>
        <taxon>Embryophyta</taxon>
        <taxon>Tracheophyta</taxon>
        <taxon>Spermatophyta</taxon>
        <taxon>Magnoliopsida</taxon>
        <taxon>Liliopsida</taxon>
        <taxon>Poales</taxon>
        <taxon>Poaceae</taxon>
        <taxon>BOP clade</taxon>
        <taxon>Pooideae</taxon>
        <taxon>Triticodae</taxon>
        <taxon>Triticeae</taxon>
        <taxon>Triticinae</taxon>
        <taxon>Aegilops</taxon>
    </lineage>
</organism>
<feature type="region of interest" description="Disordered" evidence="1">
    <location>
        <begin position="81"/>
        <end position="107"/>
    </location>
</feature>
<evidence type="ECO:0000313" key="2">
    <source>
        <dbReference type="EnsemblPlants" id="AET7Gv20028400.6"/>
    </source>
</evidence>
<keyword evidence="3" id="KW-1185">Reference proteome</keyword>
<reference evidence="3" key="1">
    <citation type="journal article" date="2014" name="Science">
        <title>Ancient hybridizations among the ancestral genomes of bread wheat.</title>
        <authorList>
            <consortium name="International Wheat Genome Sequencing Consortium,"/>
            <person name="Marcussen T."/>
            <person name="Sandve S.R."/>
            <person name="Heier L."/>
            <person name="Spannagl M."/>
            <person name="Pfeifer M."/>
            <person name="Jakobsen K.S."/>
            <person name="Wulff B.B."/>
            <person name="Steuernagel B."/>
            <person name="Mayer K.F."/>
            <person name="Olsen O.A."/>
        </authorList>
    </citation>
    <scope>NUCLEOTIDE SEQUENCE [LARGE SCALE GENOMIC DNA]</scope>
    <source>
        <strain evidence="3">cv. AL8/78</strain>
    </source>
</reference>
<evidence type="ECO:0000256" key="1">
    <source>
        <dbReference type="SAM" id="MobiDB-lite"/>
    </source>
</evidence>
<dbReference type="EnsemblPlants" id="AET7Gv20028400.6">
    <property type="protein sequence ID" value="AET7Gv20028400.6"/>
    <property type="gene ID" value="AET7Gv20028400"/>
</dbReference>
<dbReference type="AlphaFoldDB" id="A0A453QBS8"/>
<reference evidence="3" key="2">
    <citation type="journal article" date="2017" name="Nat. Plants">
        <title>The Aegilops tauschii genome reveals multiple impacts of transposons.</title>
        <authorList>
            <person name="Zhao G."/>
            <person name="Zou C."/>
            <person name="Li K."/>
            <person name="Wang K."/>
            <person name="Li T."/>
            <person name="Gao L."/>
            <person name="Zhang X."/>
            <person name="Wang H."/>
            <person name="Yang Z."/>
            <person name="Liu X."/>
            <person name="Jiang W."/>
            <person name="Mao L."/>
            <person name="Kong X."/>
            <person name="Jiao Y."/>
            <person name="Jia J."/>
        </authorList>
    </citation>
    <scope>NUCLEOTIDE SEQUENCE [LARGE SCALE GENOMIC DNA]</scope>
    <source>
        <strain evidence="3">cv. AL8/78</strain>
    </source>
</reference>